<evidence type="ECO:0000256" key="3">
    <source>
        <dbReference type="ARBA" id="ARBA00023038"/>
    </source>
</evidence>
<organism evidence="4 5">
    <name type="scientific">Owenia fusiformis</name>
    <name type="common">Polychaete worm</name>
    <dbReference type="NCBI Taxonomy" id="6347"/>
    <lineage>
        <taxon>Eukaryota</taxon>
        <taxon>Metazoa</taxon>
        <taxon>Spiralia</taxon>
        <taxon>Lophotrochozoa</taxon>
        <taxon>Annelida</taxon>
        <taxon>Polychaeta</taxon>
        <taxon>Sedentaria</taxon>
        <taxon>Canalipalpata</taxon>
        <taxon>Sabellida</taxon>
        <taxon>Oweniida</taxon>
        <taxon>Oweniidae</taxon>
        <taxon>Owenia</taxon>
    </lineage>
</organism>
<dbReference type="AlphaFoldDB" id="A0A8J1THL1"/>
<protein>
    <submittedName>
        <fullName evidence="4">Uncharacterized protein</fullName>
    </submittedName>
</protein>
<comment type="caution">
    <text evidence="4">The sequence shown here is derived from an EMBL/GenBank/DDBJ whole genome shotgun (WGS) entry which is preliminary data.</text>
</comment>
<evidence type="ECO:0000313" key="5">
    <source>
        <dbReference type="Proteomes" id="UP000749559"/>
    </source>
</evidence>
<dbReference type="Proteomes" id="UP000749559">
    <property type="component" value="Unassembled WGS sequence"/>
</dbReference>
<keyword evidence="1" id="KW-0479">Metal-binding</keyword>
<dbReference type="Pfam" id="PF00412">
    <property type="entry name" value="LIM"/>
    <property type="match status" value="1"/>
</dbReference>
<accession>A0A8J1THL1</accession>
<evidence type="ECO:0000256" key="1">
    <source>
        <dbReference type="ARBA" id="ARBA00022723"/>
    </source>
</evidence>
<evidence type="ECO:0000256" key="2">
    <source>
        <dbReference type="ARBA" id="ARBA00022833"/>
    </source>
</evidence>
<feature type="non-terminal residue" evidence="4">
    <location>
        <position position="1"/>
    </location>
</feature>
<dbReference type="PANTHER" id="PTHR46074">
    <property type="entry name" value="CYSTEINE-RICH PROTEIN CRIP FAMILY MEMBER"/>
    <property type="match status" value="1"/>
</dbReference>
<dbReference type="Gene3D" id="2.10.110.10">
    <property type="entry name" value="Cysteine Rich Protein"/>
    <property type="match status" value="1"/>
</dbReference>
<gene>
    <name evidence="4" type="ORF">OFUS_LOCUS4917</name>
</gene>
<dbReference type="PANTHER" id="PTHR46074:SF5">
    <property type="entry name" value="LIM DOMAIN-CONTAINING PROTEIN C"/>
    <property type="match status" value="1"/>
</dbReference>
<dbReference type="OrthoDB" id="25654at2759"/>
<sequence>ADKVTSRSKDWHRTCLKCEKCGKIVSTGSHGEVYDITRFEMEIGCMVRYTCMQEWVLWRGKHVCIRVEIGNGCYGEVFMNAFVLKLGMGVMARYTCMHSC</sequence>
<keyword evidence="2" id="KW-0862">Zinc</keyword>
<name>A0A8J1THL1_OWEFU</name>
<evidence type="ECO:0000313" key="4">
    <source>
        <dbReference type="EMBL" id="CAH1777933.1"/>
    </source>
</evidence>
<keyword evidence="3" id="KW-0440">LIM domain</keyword>
<keyword evidence="5" id="KW-1185">Reference proteome</keyword>
<dbReference type="InterPro" id="IPR001781">
    <property type="entry name" value="Znf_LIM"/>
</dbReference>
<proteinExistence type="predicted"/>
<dbReference type="EMBL" id="CAIIXF020000002">
    <property type="protein sequence ID" value="CAH1777933.1"/>
    <property type="molecule type" value="Genomic_DNA"/>
</dbReference>
<reference evidence="4" key="1">
    <citation type="submission" date="2022-03" db="EMBL/GenBank/DDBJ databases">
        <authorList>
            <person name="Martin C."/>
        </authorList>
    </citation>
    <scope>NUCLEOTIDE SEQUENCE</scope>
</reference>
<dbReference type="GO" id="GO:0046872">
    <property type="term" value="F:metal ion binding"/>
    <property type="evidence" value="ECO:0007669"/>
    <property type="project" value="UniProtKB-KW"/>
</dbReference>